<proteinExistence type="predicted"/>
<gene>
    <name evidence="1" type="ORF">QJS10_CPA16g00212</name>
</gene>
<dbReference type="Proteomes" id="UP001180020">
    <property type="component" value="Unassembled WGS sequence"/>
</dbReference>
<evidence type="ECO:0008006" key="3">
    <source>
        <dbReference type="Google" id="ProtNLM"/>
    </source>
</evidence>
<keyword evidence="2" id="KW-1185">Reference proteome</keyword>
<dbReference type="AlphaFoldDB" id="A0AAV9D2F5"/>
<organism evidence="1 2">
    <name type="scientific">Acorus calamus</name>
    <name type="common">Sweet flag</name>
    <dbReference type="NCBI Taxonomy" id="4465"/>
    <lineage>
        <taxon>Eukaryota</taxon>
        <taxon>Viridiplantae</taxon>
        <taxon>Streptophyta</taxon>
        <taxon>Embryophyta</taxon>
        <taxon>Tracheophyta</taxon>
        <taxon>Spermatophyta</taxon>
        <taxon>Magnoliopsida</taxon>
        <taxon>Liliopsida</taxon>
        <taxon>Acoraceae</taxon>
        <taxon>Acorus</taxon>
    </lineage>
</organism>
<accession>A0AAV9D2F5</accession>
<comment type="caution">
    <text evidence="1">The sequence shown here is derived from an EMBL/GenBank/DDBJ whole genome shotgun (WGS) entry which is preliminary data.</text>
</comment>
<name>A0AAV9D2F5_ACOCL</name>
<dbReference type="EMBL" id="JAUJYO010000016">
    <property type="protein sequence ID" value="KAK1295022.1"/>
    <property type="molecule type" value="Genomic_DNA"/>
</dbReference>
<protein>
    <recommendedName>
        <fullName evidence="3">Reverse transcriptase zinc-binding domain-containing protein</fullName>
    </recommendedName>
</protein>
<reference evidence="1" key="2">
    <citation type="submission" date="2023-06" db="EMBL/GenBank/DDBJ databases">
        <authorList>
            <person name="Ma L."/>
            <person name="Liu K.-W."/>
            <person name="Li Z."/>
            <person name="Hsiao Y.-Y."/>
            <person name="Qi Y."/>
            <person name="Fu T."/>
            <person name="Tang G."/>
            <person name="Zhang D."/>
            <person name="Sun W.-H."/>
            <person name="Liu D.-K."/>
            <person name="Li Y."/>
            <person name="Chen G.-Z."/>
            <person name="Liu X.-D."/>
            <person name="Liao X.-Y."/>
            <person name="Jiang Y.-T."/>
            <person name="Yu X."/>
            <person name="Hao Y."/>
            <person name="Huang J."/>
            <person name="Zhao X.-W."/>
            <person name="Ke S."/>
            <person name="Chen Y.-Y."/>
            <person name="Wu W.-L."/>
            <person name="Hsu J.-L."/>
            <person name="Lin Y.-F."/>
            <person name="Huang M.-D."/>
            <person name="Li C.-Y."/>
            <person name="Huang L."/>
            <person name="Wang Z.-W."/>
            <person name="Zhao X."/>
            <person name="Zhong W.-Y."/>
            <person name="Peng D.-H."/>
            <person name="Ahmad S."/>
            <person name="Lan S."/>
            <person name="Zhang J.-S."/>
            <person name="Tsai W.-C."/>
            <person name="Van De Peer Y."/>
            <person name="Liu Z.-J."/>
        </authorList>
    </citation>
    <scope>NUCLEOTIDE SEQUENCE</scope>
    <source>
        <strain evidence="1">CP</strain>
        <tissue evidence="1">Leaves</tissue>
    </source>
</reference>
<reference evidence="1" key="1">
    <citation type="journal article" date="2023" name="Nat. Commun.">
        <title>Diploid and tetraploid genomes of Acorus and the evolution of monocots.</title>
        <authorList>
            <person name="Ma L."/>
            <person name="Liu K.W."/>
            <person name="Li Z."/>
            <person name="Hsiao Y.Y."/>
            <person name="Qi Y."/>
            <person name="Fu T."/>
            <person name="Tang G.D."/>
            <person name="Zhang D."/>
            <person name="Sun W.H."/>
            <person name="Liu D.K."/>
            <person name="Li Y."/>
            <person name="Chen G.Z."/>
            <person name="Liu X.D."/>
            <person name="Liao X.Y."/>
            <person name="Jiang Y.T."/>
            <person name="Yu X."/>
            <person name="Hao Y."/>
            <person name="Huang J."/>
            <person name="Zhao X.W."/>
            <person name="Ke S."/>
            <person name="Chen Y.Y."/>
            <person name="Wu W.L."/>
            <person name="Hsu J.L."/>
            <person name="Lin Y.F."/>
            <person name="Huang M.D."/>
            <person name="Li C.Y."/>
            <person name="Huang L."/>
            <person name="Wang Z.W."/>
            <person name="Zhao X."/>
            <person name="Zhong W.Y."/>
            <person name="Peng D.H."/>
            <person name="Ahmad S."/>
            <person name="Lan S."/>
            <person name="Zhang J.S."/>
            <person name="Tsai W.C."/>
            <person name="Van de Peer Y."/>
            <person name="Liu Z.J."/>
        </authorList>
    </citation>
    <scope>NUCLEOTIDE SEQUENCE</scope>
    <source>
        <strain evidence="1">CP</strain>
    </source>
</reference>
<evidence type="ECO:0000313" key="2">
    <source>
        <dbReference type="Proteomes" id="UP001180020"/>
    </source>
</evidence>
<evidence type="ECO:0000313" key="1">
    <source>
        <dbReference type="EMBL" id="KAK1295022.1"/>
    </source>
</evidence>
<sequence>MNGTNREIRKPHLVRWEMVCLPRDKGWLGIRRLEKMNTSLLAKWNWKWLLEPEALWVRIVQERYGVPQGSHIPRLLEHGGSGSAEASSQGEVSAEVLMGILRTVTLFGNSSDQVRWQVDPSRGYSARTGYYWLVHSAPSNALMIMKQTEIWRPRIPLKIKAFLWLAYQGQVLVYRVMGSLDQLVQSIHGGAMTISLAAD</sequence>